<dbReference type="Proteomes" id="UP001302349">
    <property type="component" value="Chromosome"/>
</dbReference>
<feature type="transmembrane region" description="Helical" evidence="1">
    <location>
        <begin position="6"/>
        <end position="31"/>
    </location>
</feature>
<evidence type="ECO:0000313" key="3">
    <source>
        <dbReference type="Proteomes" id="UP001302349"/>
    </source>
</evidence>
<feature type="transmembrane region" description="Helical" evidence="1">
    <location>
        <begin position="52"/>
        <end position="73"/>
    </location>
</feature>
<proteinExistence type="predicted"/>
<evidence type="ECO:0000313" key="2">
    <source>
        <dbReference type="EMBL" id="WOK04809.1"/>
    </source>
</evidence>
<feature type="transmembrane region" description="Helical" evidence="1">
    <location>
        <begin position="119"/>
        <end position="138"/>
    </location>
</feature>
<keyword evidence="1" id="KW-1133">Transmembrane helix</keyword>
<sequence>MRELMLILHFFGLTMGLGTSFAHAFLSIATAKMSADEATKFRMHSMVLSRMGHIGLGLLIISGLYLITPYWAILPSSPLLILKLVLVVILLVLLTLISSLTKKASKGDAALHLQKMEKFGKMTLLFGLAIVILAVYIFH</sequence>
<accession>A0ABZ0IJX3</accession>
<dbReference type="EMBL" id="CP136051">
    <property type="protein sequence ID" value="WOK04809.1"/>
    <property type="molecule type" value="Genomic_DNA"/>
</dbReference>
<evidence type="ECO:0000256" key="1">
    <source>
        <dbReference type="SAM" id="Phobius"/>
    </source>
</evidence>
<evidence type="ECO:0008006" key="4">
    <source>
        <dbReference type="Google" id="ProtNLM"/>
    </source>
</evidence>
<feature type="transmembrane region" description="Helical" evidence="1">
    <location>
        <begin position="79"/>
        <end position="98"/>
    </location>
</feature>
<dbReference type="RefSeq" id="WP_317487609.1">
    <property type="nucleotide sequence ID" value="NZ_CP136051.1"/>
</dbReference>
<keyword evidence="1" id="KW-0472">Membrane</keyword>
<name>A0ABZ0IJX3_9BACT</name>
<protein>
    <recommendedName>
        <fullName evidence="4">Integral membrane protein</fullName>
    </recommendedName>
</protein>
<reference evidence="2 3" key="1">
    <citation type="journal article" date="2023" name="Microbiol. Resour. Announc.">
        <title>Complete Genome Sequence of Imperialibacter roseus strain P4T.</title>
        <authorList>
            <person name="Tizabi D.R."/>
            <person name="Bachvaroff T."/>
            <person name="Hill R.T."/>
        </authorList>
    </citation>
    <scope>NUCLEOTIDE SEQUENCE [LARGE SCALE GENOMIC DNA]</scope>
    <source>
        <strain evidence="2 3">P4T</strain>
    </source>
</reference>
<organism evidence="2 3">
    <name type="scientific">Imperialibacter roseus</name>
    <dbReference type="NCBI Taxonomy" id="1324217"/>
    <lineage>
        <taxon>Bacteria</taxon>
        <taxon>Pseudomonadati</taxon>
        <taxon>Bacteroidota</taxon>
        <taxon>Cytophagia</taxon>
        <taxon>Cytophagales</taxon>
        <taxon>Flammeovirgaceae</taxon>
        <taxon>Imperialibacter</taxon>
    </lineage>
</organism>
<keyword evidence="1" id="KW-0812">Transmembrane</keyword>
<keyword evidence="3" id="KW-1185">Reference proteome</keyword>
<gene>
    <name evidence="2" type="ORF">RT717_17135</name>
</gene>